<feature type="domain" description="B30.2/SPRY" evidence="2">
    <location>
        <begin position="170"/>
        <end position="357"/>
    </location>
</feature>
<dbReference type="Pfam" id="PF00622">
    <property type="entry name" value="SPRY"/>
    <property type="match status" value="1"/>
</dbReference>
<keyword evidence="3" id="KW-1185">Reference proteome</keyword>
<dbReference type="SMART" id="SM00449">
    <property type="entry name" value="SPRY"/>
    <property type="match status" value="1"/>
</dbReference>
<accession>A0A914HP18</accession>
<protein>
    <submittedName>
        <fullName evidence="4">B30.2/SPRY domain-containing protein</fullName>
    </submittedName>
</protein>
<name>A0A914HP18_GLORO</name>
<dbReference type="AlphaFoldDB" id="A0A914HP18"/>
<dbReference type="InterPro" id="IPR003877">
    <property type="entry name" value="SPRY_dom"/>
</dbReference>
<evidence type="ECO:0000313" key="3">
    <source>
        <dbReference type="Proteomes" id="UP000887572"/>
    </source>
</evidence>
<feature type="region of interest" description="Disordered" evidence="1">
    <location>
        <begin position="103"/>
        <end position="125"/>
    </location>
</feature>
<dbReference type="InterPro" id="IPR050618">
    <property type="entry name" value="Ubq-SigPath_Reg"/>
</dbReference>
<dbReference type="PROSITE" id="PS50188">
    <property type="entry name" value="B302_SPRY"/>
    <property type="match status" value="1"/>
</dbReference>
<organism evidence="3 4">
    <name type="scientific">Globodera rostochiensis</name>
    <name type="common">Golden nematode worm</name>
    <name type="synonym">Heterodera rostochiensis</name>
    <dbReference type="NCBI Taxonomy" id="31243"/>
    <lineage>
        <taxon>Eukaryota</taxon>
        <taxon>Metazoa</taxon>
        <taxon>Ecdysozoa</taxon>
        <taxon>Nematoda</taxon>
        <taxon>Chromadorea</taxon>
        <taxon>Rhabditida</taxon>
        <taxon>Tylenchina</taxon>
        <taxon>Tylenchomorpha</taxon>
        <taxon>Tylenchoidea</taxon>
        <taxon>Heteroderidae</taxon>
        <taxon>Heteroderinae</taxon>
        <taxon>Globodera</taxon>
    </lineage>
</organism>
<dbReference type="PANTHER" id="PTHR12864">
    <property type="entry name" value="RAN BINDING PROTEIN 9-RELATED"/>
    <property type="match status" value="1"/>
</dbReference>
<dbReference type="Proteomes" id="UP000887572">
    <property type="component" value="Unplaced"/>
</dbReference>
<dbReference type="SUPFAM" id="SSF49899">
    <property type="entry name" value="Concanavalin A-like lectins/glucanases"/>
    <property type="match status" value="1"/>
</dbReference>
<dbReference type="WBParaSite" id="Gr19_v10_g3082.t1">
    <property type="protein sequence ID" value="Gr19_v10_g3082.t1"/>
    <property type="gene ID" value="Gr19_v10_g3082"/>
</dbReference>
<evidence type="ECO:0000259" key="2">
    <source>
        <dbReference type="PROSITE" id="PS50188"/>
    </source>
</evidence>
<evidence type="ECO:0000313" key="4">
    <source>
        <dbReference type="WBParaSite" id="Gr19_v10_g3082.t1"/>
    </source>
</evidence>
<proteinExistence type="predicted"/>
<feature type="region of interest" description="Disordered" evidence="1">
    <location>
        <begin position="1"/>
        <end position="28"/>
    </location>
</feature>
<dbReference type="InterPro" id="IPR043136">
    <property type="entry name" value="B30.2/SPRY_sf"/>
</dbReference>
<reference evidence="4" key="1">
    <citation type="submission" date="2022-11" db="UniProtKB">
        <authorList>
            <consortium name="WormBaseParasite"/>
        </authorList>
    </citation>
    <scope>IDENTIFICATION</scope>
</reference>
<dbReference type="Gene3D" id="2.60.120.920">
    <property type="match status" value="1"/>
</dbReference>
<dbReference type="InterPro" id="IPR013320">
    <property type="entry name" value="ConA-like_dom_sf"/>
</dbReference>
<evidence type="ECO:0000256" key="1">
    <source>
        <dbReference type="SAM" id="MobiDB-lite"/>
    </source>
</evidence>
<sequence>MSILRESTDGGDITTDHHDQQENLGPTSILEPSVEVLLLRARLAKLEGQISSTSSCASFELLDFVGDAADTSDNEPGKIAEHEGGNESAAVDHLLLSSTELHEKEELDQTKEESKNTKESVDKKHEEQMAELLREEMKEQRETDVAELEEQKLSNANKFAEIEQKNALQQENVVKLEKDQNEQQLNIGPNRWDSAACHPDLALSEPARMIVRGKGWGSVIAEKPVSKNPYFEVRILRNTSTILVGLATKQMPLDREFVGAHKGTYAYVSDGTFWSNEVEGTSHYNGRPRIGGKPPFGVGDVVGCGINLKNGQIIYTKNGKRLDTDGLFVNSAANLSPCVTLWGSRAKIEANFGPNFQFNISDGI</sequence>
<dbReference type="InterPro" id="IPR001870">
    <property type="entry name" value="B30.2/SPRY"/>
</dbReference>
<dbReference type="CDD" id="cd12885">
    <property type="entry name" value="SPRY_RanBP_like"/>
    <property type="match status" value="1"/>
</dbReference>
<dbReference type="InterPro" id="IPR044736">
    <property type="entry name" value="Gid1/RanBPM/SPLA_SPRY"/>
</dbReference>